<keyword evidence="1" id="KW-0973">c-di-GMP</keyword>
<evidence type="ECO:0000313" key="6">
    <source>
        <dbReference type="EMBL" id="QAA94173.1"/>
    </source>
</evidence>
<dbReference type="InterPro" id="IPR012349">
    <property type="entry name" value="Split_barrel_FMN-bd"/>
</dbReference>
<keyword evidence="7" id="KW-1185">Reference proteome</keyword>
<evidence type="ECO:0000256" key="3">
    <source>
        <dbReference type="ARBA" id="ARBA00023143"/>
    </source>
</evidence>
<dbReference type="Proteomes" id="UP000283474">
    <property type="component" value="Chromosome"/>
</dbReference>
<evidence type="ECO:0000259" key="5">
    <source>
        <dbReference type="Pfam" id="PF07317"/>
    </source>
</evidence>
<dbReference type="InterPro" id="IPR009875">
    <property type="entry name" value="PilZ_domain"/>
</dbReference>
<evidence type="ECO:0000256" key="1">
    <source>
        <dbReference type="ARBA" id="ARBA00022636"/>
    </source>
</evidence>
<dbReference type="Gene3D" id="2.40.10.220">
    <property type="entry name" value="predicted glycosyltransferase like domains"/>
    <property type="match status" value="1"/>
</dbReference>
<sequence>MSTASTEVESAEQYTVSSPEEIRRLLQSVQAQNLPVRAYVVSRRAPLVTTILRIEDDTDSIVIDGTPDNGLAADLIAEENIRFETVLDHIHLRFSSAYARSCLMDKRSAFRLPIPDEIGLQRREFYRVEVPVTNAPQCNFQLRISKDEVVLNVKDISVGGICVIDDKNVLRQVPGAVYENCEIDLPEHGEIVANLRVVRSVVQELDNDKRRRLVGLAFMDLPNRMQMLVQSYIGMVERKLNAKRRGFE</sequence>
<keyword evidence="2" id="KW-0547">Nucleotide-binding</keyword>
<dbReference type="EMBL" id="CP022987">
    <property type="protein sequence ID" value="QAA94173.1"/>
    <property type="molecule type" value="Genomic_DNA"/>
</dbReference>
<organism evidence="6 7">
    <name type="scientific">Pollutimonas thiosulfatoxidans</name>
    <dbReference type="NCBI Taxonomy" id="2028345"/>
    <lineage>
        <taxon>Bacteria</taxon>
        <taxon>Pseudomonadati</taxon>
        <taxon>Pseudomonadota</taxon>
        <taxon>Betaproteobacteria</taxon>
        <taxon>Burkholderiales</taxon>
        <taxon>Alcaligenaceae</taxon>
        <taxon>Pollutimonas</taxon>
    </lineage>
</organism>
<evidence type="ECO:0000259" key="4">
    <source>
        <dbReference type="Pfam" id="PF07238"/>
    </source>
</evidence>
<dbReference type="Gene3D" id="2.30.110.10">
    <property type="entry name" value="Electron Transport, Fmn-binding Protein, Chain A"/>
    <property type="match status" value="1"/>
</dbReference>
<dbReference type="KEGG" id="pus:CKA81_10280"/>
<keyword evidence="3" id="KW-0975">Bacterial flagellum</keyword>
<feature type="domain" description="PilZ" evidence="4">
    <location>
        <begin position="121"/>
        <end position="233"/>
    </location>
</feature>
<dbReference type="RefSeq" id="WP_128355177.1">
    <property type="nucleotide sequence ID" value="NZ_CP022987.1"/>
</dbReference>
<evidence type="ECO:0000256" key="2">
    <source>
        <dbReference type="ARBA" id="ARBA00022741"/>
    </source>
</evidence>
<name>A0A410GD02_9BURK</name>
<dbReference type="GO" id="GO:0035438">
    <property type="term" value="F:cyclic-di-GMP binding"/>
    <property type="evidence" value="ECO:0007669"/>
    <property type="project" value="InterPro"/>
</dbReference>
<dbReference type="InterPro" id="IPR009926">
    <property type="entry name" value="T3SS_YcgR_PilZN"/>
</dbReference>
<dbReference type="Pfam" id="PF07238">
    <property type="entry name" value="PilZ"/>
    <property type="match status" value="1"/>
</dbReference>
<accession>A0A410GD02</accession>
<proteinExistence type="predicted"/>
<protein>
    <recommendedName>
        <fullName evidence="8">Cyclic di-GMP binding protein YcgR</fullName>
    </recommendedName>
</protein>
<dbReference type="Pfam" id="PF07317">
    <property type="entry name" value="PilZN"/>
    <property type="match status" value="1"/>
</dbReference>
<gene>
    <name evidence="6" type="ORF">CKA81_10280</name>
</gene>
<reference evidence="6 7" key="1">
    <citation type="submission" date="2017-08" db="EMBL/GenBank/DDBJ databases">
        <authorList>
            <person name="Park S.-J."/>
            <person name="Kim H."/>
        </authorList>
    </citation>
    <scope>NUCLEOTIDE SEQUENCE [LARGE SCALE GENOMIC DNA]</scope>
    <source>
        <strain evidence="7">ye3</strain>
    </source>
</reference>
<dbReference type="OrthoDB" id="5572581at2"/>
<evidence type="ECO:0000313" key="7">
    <source>
        <dbReference type="Proteomes" id="UP000283474"/>
    </source>
</evidence>
<evidence type="ECO:0008006" key="8">
    <source>
        <dbReference type="Google" id="ProtNLM"/>
    </source>
</evidence>
<dbReference type="AlphaFoldDB" id="A0A410GD02"/>
<feature type="domain" description="Type III secretion system flagellar brake protein YcgR PilZN" evidence="5">
    <location>
        <begin position="14"/>
        <end position="118"/>
    </location>
</feature>